<dbReference type="RefSeq" id="WP_113958378.1">
    <property type="nucleotide sequence ID" value="NZ_QNRR01000003.1"/>
</dbReference>
<accession>A0A366HQW8</accession>
<reference evidence="1 2" key="1">
    <citation type="submission" date="2018-06" db="EMBL/GenBank/DDBJ databases">
        <title>Genomic Encyclopedia of Type Strains, Phase IV (KMG-IV): sequencing the most valuable type-strain genomes for metagenomic binning, comparative biology and taxonomic classification.</title>
        <authorList>
            <person name="Goeker M."/>
        </authorList>
    </citation>
    <scope>NUCLEOTIDE SEQUENCE [LARGE SCALE GENOMIC DNA]</scope>
    <source>
        <strain evidence="1 2">DSM 25532</strain>
    </source>
</reference>
<name>A0A366HQW8_9BACT</name>
<dbReference type="PIRSF" id="PIRSF033563">
    <property type="entry name" value="UCP033563"/>
    <property type="match status" value="1"/>
</dbReference>
<organism evidence="1 2">
    <name type="scientific">Roseimicrobium gellanilyticum</name>
    <dbReference type="NCBI Taxonomy" id="748857"/>
    <lineage>
        <taxon>Bacteria</taxon>
        <taxon>Pseudomonadati</taxon>
        <taxon>Verrucomicrobiota</taxon>
        <taxon>Verrucomicrobiia</taxon>
        <taxon>Verrucomicrobiales</taxon>
        <taxon>Verrucomicrobiaceae</taxon>
        <taxon>Roseimicrobium</taxon>
    </lineage>
</organism>
<sequence length="410" mass="45926">MQLRSFQGLVPTPEKAADVAAVPYDVVNRAESKALAANNPVNLLHVDRAEIDLPDSVGDYDPQVYLKALENFKKLQTDGVLVREAGPCMYLYRQVMGEHAQTGLVAVCHIEDYENDIIRKHEKTRKVKEDDRTKLVDTLSANTGPIFLTYRDQAQISAITKEHEKEDKPIYDITAPDGIRHLLWRLPIETCEELTRLFDKKVPLSYVADGHHRSASAARVGKERREKNPDHTGQEDYNWFLSVLFPASELKILPYNRAVKDLNGHTLEGFLHVVGAIFSVDPNGKKIPDHPGQACMYYGGVWHTLDWKPLENASPVEALDVSILQSRLLAPVLGIDDPRTSEKIDFIGGIRGTAELEKLVDSGSHKVAFSMYPTTVDQLMAIADAGEIMPPKSTWFEPKLRSGLFIHTLD</sequence>
<evidence type="ECO:0000313" key="2">
    <source>
        <dbReference type="Proteomes" id="UP000253426"/>
    </source>
</evidence>
<protein>
    <submittedName>
        <fullName evidence="1">Uncharacterized protein (DUF1015 family)</fullName>
    </submittedName>
</protein>
<keyword evidence="2" id="KW-1185">Reference proteome</keyword>
<comment type="caution">
    <text evidence="1">The sequence shown here is derived from an EMBL/GenBank/DDBJ whole genome shotgun (WGS) entry which is preliminary data.</text>
</comment>
<gene>
    <name evidence="1" type="ORF">DES53_103247</name>
</gene>
<evidence type="ECO:0000313" key="1">
    <source>
        <dbReference type="EMBL" id="RBP45249.1"/>
    </source>
</evidence>
<dbReference type="OrthoDB" id="9781616at2"/>
<dbReference type="AlphaFoldDB" id="A0A366HQW8"/>
<dbReference type="Pfam" id="PF06245">
    <property type="entry name" value="DUF1015"/>
    <property type="match status" value="1"/>
</dbReference>
<proteinExistence type="predicted"/>
<dbReference type="PANTHER" id="PTHR36454">
    <property type="entry name" value="LMO2823 PROTEIN"/>
    <property type="match status" value="1"/>
</dbReference>
<dbReference type="PANTHER" id="PTHR36454:SF1">
    <property type="entry name" value="DUF1015 DOMAIN-CONTAINING PROTEIN"/>
    <property type="match status" value="1"/>
</dbReference>
<dbReference type="Proteomes" id="UP000253426">
    <property type="component" value="Unassembled WGS sequence"/>
</dbReference>
<dbReference type="EMBL" id="QNRR01000003">
    <property type="protein sequence ID" value="RBP45249.1"/>
    <property type="molecule type" value="Genomic_DNA"/>
</dbReference>
<dbReference type="InterPro" id="IPR008323">
    <property type="entry name" value="UCP033563"/>
</dbReference>